<dbReference type="EMBL" id="PJQY01000753">
    <property type="protein sequence ID" value="PQQ08220.1"/>
    <property type="molecule type" value="Genomic_DNA"/>
</dbReference>
<organism evidence="2 3">
    <name type="scientific">Prunus yedoensis var. nudiflora</name>
    <dbReference type="NCBI Taxonomy" id="2094558"/>
    <lineage>
        <taxon>Eukaryota</taxon>
        <taxon>Viridiplantae</taxon>
        <taxon>Streptophyta</taxon>
        <taxon>Embryophyta</taxon>
        <taxon>Tracheophyta</taxon>
        <taxon>Spermatophyta</taxon>
        <taxon>Magnoliopsida</taxon>
        <taxon>eudicotyledons</taxon>
        <taxon>Gunneridae</taxon>
        <taxon>Pentapetalae</taxon>
        <taxon>rosids</taxon>
        <taxon>fabids</taxon>
        <taxon>Rosales</taxon>
        <taxon>Rosaceae</taxon>
        <taxon>Amygdaloideae</taxon>
        <taxon>Amygdaleae</taxon>
        <taxon>Prunus</taxon>
    </lineage>
</organism>
<accession>A0A314YPF7</accession>
<proteinExistence type="predicted"/>
<comment type="caution">
    <text evidence="2">The sequence shown here is derived from an EMBL/GenBank/DDBJ whole genome shotgun (WGS) entry which is preliminary data.</text>
</comment>
<evidence type="ECO:0000313" key="2">
    <source>
        <dbReference type="EMBL" id="PQQ08220.1"/>
    </source>
</evidence>
<feature type="region of interest" description="Disordered" evidence="1">
    <location>
        <begin position="1"/>
        <end position="63"/>
    </location>
</feature>
<feature type="compositionally biased region" description="Acidic residues" evidence="1">
    <location>
        <begin position="52"/>
        <end position="63"/>
    </location>
</feature>
<gene>
    <name evidence="2" type="ORF">Pyn_40690</name>
</gene>
<feature type="region of interest" description="Disordered" evidence="1">
    <location>
        <begin position="92"/>
        <end position="119"/>
    </location>
</feature>
<evidence type="ECO:0000313" key="3">
    <source>
        <dbReference type="Proteomes" id="UP000250321"/>
    </source>
</evidence>
<dbReference type="AlphaFoldDB" id="A0A314YPF7"/>
<reference evidence="2 3" key="1">
    <citation type="submission" date="2018-02" db="EMBL/GenBank/DDBJ databases">
        <title>Draft genome of wild Prunus yedoensis var. nudiflora.</title>
        <authorList>
            <person name="Baek S."/>
            <person name="Kim J.-H."/>
            <person name="Choi K."/>
            <person name="Kim G.-B."/>
            <person name="Cho A."/>
            <person name="Jang H."/>
            <person name="Shin C.-H."/>
            <person name="Yu H.-J."/>
            <person name="Mun J.-H."/>
        </authorList>
    </citation>
    <scope>NUCLEOTIDE SEQUENCE [LARGE SCALE GENOMIC DNA]</scope>
    <source>
        <strain evidence="3">cv. Jeju island</strain>
        <tissue evidence="2">Leaf</tissue>
    </source>
</reference>
<evidence type="ECO:0000256" key="1">
    <source>
        <dbReference type="SAM" id="MobiDB-lite"/>
    </source>
</evidence>
<keyword evidence="3" id="KW-1185">Reference proteome</keyword>
<sequence length="313" mass="33322">MGTTPKRKRDDTPSASPQVTPKRRSMCILHARFTGTRISDGGASGARPVVTIDDDSDDGDTTETEASILGQEDISDAHEDFNENDTYGRDEDAFAYSGDHPEGQGGSDSFCEPTGSSMHRVSVEPVSNTAEGSHLAAAVVDPVQSTLEIGHVAQNMEIVPAAPSFSDPFVALVEAALAESPPTMVSANSLDTAPAFQIASSLQPAIQHFLRRGLEPIIPPAFPAALRSGTFADTKVRTPKSVPPASLPVVPSGDTAVRENIQIDGTVTQDVSARYPSSMSWVEWESSFTAFMSFFDSGVQVLRSADELLPIYH</sequence>
<dbReference type="Proteomes" id="UP000250321">
    <property type="component" value="Unassembled WGS sequence"/>
</dbReference>
<protein>
    <submittedName>
        <fullName evidence="2">Uncharacterized protein</fullName>
    </submittedName>
</protein>
<name>A0A314YPF7_PRUYE</name>